<evidence type="ECO:0000313" key="4">
    <source>
        <dbReference type="EMBL" id="VFJ96275.1"/>
    </source>
</evidence>
<evidence type="ECO:0000256" key="1">
    <source>
        <dbReference type="SAM" id="MobiDB-lite"/>
    </source>
</evidence>
<dbReference type="EMBL" id="CAADFG010000005">
    <property type="protein sequence ID" value="VFJ87855.1"/>
    <property type="molecule type" value="Genomic_DNA"/>
</dbReference>
<dbReference type="EMBL" id="CAADFI010000005">
    <property type="protein sequence ID" value="VFJ89575.1"/>
    <property type="molecule type" value="Genomic_DNA"/>
</dbReference>
<organism evidence="3">
    <name type="scientific">Candidatus Kentrum eta</name>
    <dbReference type="NCBI Taxonomy" id="2126337"/>
    <lineage>
        <taxon>Bacteria</taxon>
        <taxon>Pseudomonadati</taxon>
        <taxon>Pseudomonadota</taxon>
        <taxon>Gammaproteobacteria</taxon>
        <taxon>Candidatus Kentrum</taxon>
    </lineage>
</organism>
<gene>
    <name evidence="2" type="ORF">BECKH772A_GA0070896_1000539</name>
    <name evidence="3" type="ORF">BECKH772B_GA0070898_1000539</name>
    <name evidence="4" type="ORF">BECKH772C_GA0070978_1000539</name>
</gene>
<name>A0A450UBR3_9GAMM</name>
<evidence type="ECO:0000313" key="3">
    <source>
        <dbReference type="EMBL" id="VFJ89575.1"/>
    </source>
</evidence>
<sequence>MWGIIPRRISGSSNKALKPAEARRLSDRLEIHYTPKQGSRLDIVQIESSVSTKQCLGRRIPDIGTLRSLGRPAQAPVGKYSRPQSPDKCQMNLSYSAT</sequence>
<evidence type="ECO:0000313" key="2">
    <source>
        <dbReference type="EMBL" id="VFJ87855.1"/>
    </source>
</evidence>
<proteinExistence type="predicted"/>
<accession>A0A450UBR3</accession>
<dbReference type="EMBL" id="CAADFJ010000005">
    <property type="protein sequence ID" value="VFJ96275.1"/>
    <property type="molecule type" value="Genomic_DNA"/>
</dbReference>
<reference evidence="3" key="1">
    <citation type="submission" date="2019-02" db="EMBL/GenBank/DDBJ databases">
        <authorList>
            <person name="Gruber-Vodicka R. H."/>
            <person name="Seah K. B. B."/>
        </authorList>
    </citation>
    <scope>NUCLEOTIDE SEQUENCE</scope>
    <source>
        <strain evidence="4">BECK_SA2B12</strain>
        <strain evidence="2">BECK_SA2B15</strain>
        <strain evidence="3">BECK_SA2B20</strain>
    </source>
</reference>
<dbReference type="AlphaFoldDB" id="A0A450UBR3"/>
<feature type="region of interest" description="Disordered" evidence="1">
    <location>
        <begin position="71"/>
        <end position="98"/>
    </location>
</feature>
<protein>
    <submittedName>
        <fullName evidence="3">Uncharacterized protein</fullName>
    </submittedName>
</protein>